<protein>
    <submittedName>
        <fullName evidence="2">Uncharacterized protein</fullName>
    </submittedName>
</protein>
<keyword evidence="3" id="KW-1185">Reference proteome</keyword>
<feature type="chain" id="PRO_5006874694" evidence="1">
    <location>
        <begin position="20"/>
        <end position="176"/>
    </location>
</feature>
<evidence type="ECO:0000256" key="1">
    <source>
        <dbReference type="SAM" id="SignalP"/>
    </source>
</evidence>
<proteinExistence type="predicted"/>
<organism evidence="2 3">
    <name type="scientific">Trichinella spiralis</name>
    <name type="common">Trichina worm</name>
    <dbReference type="NCBI Taxonomy" id="6334"/>
    <lineage>
        <taxon>Eukaryota</taxon>
        <taxon>Metazoa</taxon>
        <taxon>Ecdysozoa</taxon>
        <taxon>Nematoda</taxon>
        <taxon>Enoplea</taxon>
        <taxon>Dorylaimia</taxon>
        <taxon>Trichinellida</taxon>
        <taxon>Trichinellidae</taxon>
        <taxon>Trichinella</taxon>
    </lineage>
</organism>
<reference evidence="2 3" key="1">
    <citation type="submission" date="2015-01" db="EMBL/GenBank/DDBJ databases">
        <title>Evolution of Trichinella species and genotypes.</title>
        <authorList>
            <person name="Korhonen P.K."/>
            <person name="Edoardo P."/>
            <person name="Giuseppe L.R."/>
            <person name="Gasser R.B."/>
        </authorList>
    </citation>
    <scope>NUCLEOTIDE SEQUENCE [LARGE SCALE GENOMIC DNA]</scope>
    <source>
        <strain evidence="2">ISS3</strain>
    </source>
</reference>
<dbReference type="Proteomes" id="UP000054776">
    <property type="component" value="Unassembled WGS sequence"/>
</dbReference>
<dbReference type="AlphaFoldDB" id="A0A0V1AVP0"/>
<name>A0A0V1AVP0_TRISP</name>
<accession>A0A0V1AVP0</accession>
<sequence>MKLLCVLILSLSCIYIVSTNNWYTYRPEPTNLQAYYPIYKQGMRSFKLLKSEAELNRLMATNQYFTLSDKILLAKEKRDPKCQFLSPVHELYYEEYDKYMYMLKEYDVESYILYGWKDNGIIGYGVIGKHDCQADLVVTHHYHEDRFNDSSFIVQDTDHARFRNYYDLGTLFACWN</sequence>
<gene>
    <name evidence="2" type="ORF">T01_617</name>
</gene>
<comment type="caution">
    <text evidence="2">The sequence shown here is derived from an EMBL/GenBank/DDBJ whole genome shotgun (WGS) entry which is preliminary data.</text>
</comment>
<keyword evidence="1" id="KW-0732">Signal</keyword>
<evidence type="ECO:0000313" key="2">
    <source>
        <dbReference type="EMBL" id="KRY28364.1"/>
    </source>
</evidence>
<dbReference type="EMBL" id="JYDH01000207">
    <property type="protein sequence ID" value="KRY28364.1"/>
    <property type="molecule type" value="Genomic_DNA"/>
</dbReference>
<dbReference type="InParanoid" id="A0A0V1AVP0"/>
<evidence type="ECO:0000313" key="3">
    <source>
        <dbReference type="Proteomes" id="UP000054776"/>
    </source>
</evidence>
<dbReference type="OrthoDB" id="5917568at2759"/>
<feature type="signal peptide" evidence="1">
    <location>
        <begin position="1"/>
        <end position="19"/>
    </location>
</feature>